<reference evidence="1 2" key="1">
    <citation type="journal article" date="2024" name="Front. Microbiol.">
        <title>Pangenomic and biochemical analyses of Helcococcus ovis reveal widespread tetracycline resistance and a novel bacterial species, Helcococcus bovis.</title>
        <authorList>
            <person name="Cunha F."/>
            <person name="Zhai Y."/>
            <person name="Casaro S."/>
            <person name="Jones K.L."/>
            <person name="Hernandez M."/>
            <person name="Bisinotto R.S."/>
            <person name="Kariyawasam S."/>
            <person name="Brown M.B."/>
            <person name="Phillips A."/>
            <person name="Jeong K.C."/>
            <person name="Galvao K.N."/>
        </authorList>
    </citation>
    <scope>NUCLEOTIDE SEQUENCE [LARGE SCALE GENOMIC DNA]</scope>
    <source>
        <strain evidence="1 2">KG197</strain>
    </source>
</reference>
<accession>A0ABW9F7M3</accession>
<proteinExistence type="predicted"/>
<comment type="caution">
    <text evidence="1">The sequence shown here is derived from an EMBL/GenBank/DDBJ whole genome shotgun (WGS) entry which is preliminary data.</text>
</comment>
<sequence>MKNIIKKFFVVLFSTLFIFNSIMITKVDASEIKDIPDLFTYYDI</sequence>
<keyword evidence="2" id="KW-1185">Reference proteome</keyword>
<evidence type="ECO:0000313" key="1">
    <source>
        <dbReference type="EMBL" id="MFM1525415.1"/>
    </source>
</evidence>
<dbReference type="Proteomes" id="UP001629536">
    <property type="component" value="Unassembled WGS sequence"/>
</dbReference>
<dbReference type="EMBL" id="JBFNFH010000018">
    <property type="protein sequence ID" value="MFM1525415.1"/>
    <property type="molecule type" value="Genomic_DNA"/>
</dbReference>
<gene>
    <name evidence="1" type="ORF">ABGF40_06985</name>
</gene>
<protein>
    <submittedName>
        <fullName evidence="1">Uncharacterized protein</fullName>
    </submittedName>
</protein>
<evidence type="ECO:0000313" key="2">
    <source>
        <dbReference type="Proteomes" id="UP001629536"/>
    </source>
</evidence>
<organism evidence="1 2">
    <name type="scientific">Helcococcus bovis</name>
    <dbReference type="NCBI Taxonomy" id="3153252"/>
    <lineage>
        <taxon>Bacteria</taxon>
        <taxon>Bacillati</taxon>
        <taxon>Bacillota</taxon>
        <taxon>Tissierellia</taxon>
        <taxon>Tissierellales</taxon>
        <taxon>Peptoniphilaceae</taxon>
        <taxon>Helcococcus</taxon>
    </lineage>
</organism>
<dbReference type="RefSeq" id="WP_408104725.1">
    <property type="nucleotide sequence ID" value="NZ_JBFNFH010000018.1"/>
</dbReference>
<name>A0ABW9F7M3_9FIRM</name>